<organism evidence="1 2">
    <name type="scientific">Scutellospora calospora</name>
    <dbReference type="NCBI Taxonomy" id="85575"/>
    <lineage>
        <taxon>Eukaryota</taxon>
        <taxon>Fungi</taxon>
        <taxon>Fungi incertae sedis</taxon>
        <taxon>Mucoromycota</taxon>
        <taxon>Glomeromycotina</taxon>
        <taxon>Glomeromycetes</taxon>
        <taxon>Diversisporales</taxon>
        <taxon>Gigasporaceae</taxon>
        <taxon>Scutellospora</taxon>
    </lineage>
</organism>
<gene>
    <name evidence="1" type="ORF">SCALOS_LOCUS2979</name>
</gene>
<feature type="non-terminal residue" evidence="1">
    <location>
        <position position="331"/>
    </location>
</feature>
<keyword evidence="2" id="KW-1185">Reference proteome</keyword>
<proteinExistence type="predicted"/>
<name>A0ACA9KXD0_9GLOM</name>
<accession>A0ACA9KXD0</accession>
<evidence type="ECO:0000313" key="1">
    <source>
        <dbReference type="EMBL" id="CAG8494653.1"/>
    </source>
</evidence>
<dbReference type="Proteomes" id="UP000789860">
    <property type="component" value="Unassembled WGS sequence"/>
</dbReference>
<comment type="caution">
    <text evidence="1">The sequence shown here is derived from an EMBL/GenBank/DDBJ whole genome shotgun (WGS) entry which is preliminary data.</text>
</comment>
<dbReference type="EMBL" id="CAJVPM010002919">
    <property type="protein sequence ID" value="CAG8494653.1"/>
    <property type="molecule type" value="Genomic_DNA"/>
</dbReference>
<reference evidence="1" key="1">
    <citation type="submission" date="2021-06" db="EMBL/GenBank/DDBJ databases">
        <authorList>
            <person name="Kallberg Y."/>
            <person name="Tangrot J."/>
            <person name="Rosling A."/>
        </authorList>
    </citation>
    <scope>NUCLEOTIDE SEQUENCE</scope>
    <source>
        <strain evidence="1">AU212A</strain>
    </source>
</reference>
<protein>
    <submittedName>
        <fullName evidence="1">6504_t:CDS:1</fullName>
    </submittedName>
</protein>
<evidence type="ECO:0000313" key="2">
    <source>
        <dbReference type="Proteomes" id="UP000789860"/>
    </source>
</evidence>
<sequence length="331" mass="38701">MSSSSSLPSATTNLTEIKALEIFDGWKDPFTKYFEVTPCENWSPEHYVNWIIEYLEQKRVRRNFYRAVRAINNHEDISSRIKVVTNDLLENQKSTEEVWTNLPNTEKKRGRSEEDEVGTSKRRKVTDSERDQEVLSYIPPLIEFSPDASASKVTTSATGKPPKEVKLWEGFFEEVDGYTFDQEKREFDVPEFSYQRPFHKEKSVCTAFEVNVNTVLNEGELILVIEIKRSHILEDLGERTFPEYYADDEKGRAVVRQIYGYMARNNLAYGMLSTYDHFWFLYRPYEEPEQHISSPIFLPHDNNSTMCQNSNPPPFSQPQSVPNQHPTFHRN</sequence>